<evidence type="ECO:0000259" key="1">
    <source>
        <dbReference type="Pfam" id="PF08543"/>
    </source>
</evidence>
<keyword evidence="2" id="KW-0418">Kinase</keyword>
<dbReference type="PANTHER" id="PTHR20858:SF17">
    <property type="entry name" value="HYDROXYMETHYLPYRIMIDINE_PHOSPHOMETHYLPYRIMIDINE KINASE THI20-RELATED"/>
    <property type="match status" value="1"/>
</dbReference>
<evidence type="ECO:0000313" key="2">
    <source>
        <dbReference type="EMBL" id="MPN37726.1"/>
    </source>
</evidence>
<dbReference type="GO" id="GO:0008972">
    <property type="term" value="F:phosphomethylpyrimidine kinase activity"/>
    <property type="evidence" value="ECO:0007669"/>
    <property type="project" value="TreeGrafter"/>
</dbReference>
<sequence>MGAKNVLIKGGHLEYDATDLLFDGEKITLLHSDRIETKNTHGTGCTLSSAIAANLAKGKSVEEAVETAKKYITVAIEHSLEIGKGVGPTNHFYELYNKAGIWDEVKD</sequence>
<dbReference type="Pfam" id="PF08543">
    <property type="entry name" value="Phos_pyr_kin"/>
    <property type="match status" value="1"/>
</dbReference>
<feature type="domain" description="Pyridoxamine kinase/Phosphomethylpyrimidine kinase" evidence="1">
    <location>
        <begin position="1"/>
        <end position="90"/>
    </location>
</feature>
<dbReference type="EMBL" id="VSSQ01092546">
    <property type="protein sequence ID" value="MPN37726.1"/>
    <property type="molecule type" value="Genomic_DNA"/>
</dbReference>
<keyword evidence="2" id="KW-0808">Transferase</keyword>
<proteinExistence type="predicted"/>
<dbReference type="InterPro" id="IPR013749">
    <property type="entry name" value="PM/HMP-P_kinase-1"/>
</dbReference>
<name>A0A645HGM9_9ZZZZ</name>
<accession>A0A645HGM9</accession>
<dbReference type="SUPFAM" id="SSF53613">
    <property type="entry name" value="Ribokinase-like"/>
    <property type="match status" value="1"/>
</dbReference>
<dbReference type="GO" id="GO:0008902">
    <property type="term" value="F:hydroxymethylpyrimidine kinase activity"/>
    <property type="evidence" value="ECO:0007669"/>
    <property type="project" value="UniProtKB-EC"/>
</dbReference>
<dbReference type="InterPro" id="IPR029056">
    <property type="entry name" value="Ribokinase-like"/>
</dbReference>
<dbReference type="PANTHER" id="PTHR20858">
    <property type="entry name" value="PHOSPHOMETHYLPYRIMIDINE KINASE"/>
    <property type="match status" value="1"/>
</dbReference>
<dbReference type="GO" id="GO:0009228">
    <property type="term" value="P:thiamine biosynthetic process"/>
    <property type="evidence" value="ECO:0007669"/>
    <property type="project" value="TreeGrafter"/>
</dbReference>
<dbReference type="GO" id="GO:0005829">
    <property type="term" value="C:cytosol"/>
    <property type="evidence" value="ECO:0007669"/>
    <property type="project" value="TreeGrafter"/>
</dbReference>
<protein>
    <submittedName>
        <fullName evidence="2">Hydroxymethylpyrimidine/phosphomethylpyrimidine kinase</fullName>
        <ecNumber evidence="2">2.7.1.49</ecNumber>
    </submittedName>
</protein>
<dbReference type="EC" id="2.7.1.49" evidence="2"/>
<organism evidence="2">
    <name type="scientific">bioreactor metagenome</name>
    <dbReference type="NCBI Taxonomy" id="1076179"/>
    <lineage>
        <taxon>unclassified sequences</taxon>
        <taxon>metagenomes</taxon>
        <taxon>ecological metagenomes</taxon>
    </lineage>
</organism>
<comment type="caution">
    <text evidence="2">The sequence shown here is derived from an EMBL/GenBank/DDBJ whole genome shotgun (WGS) entry which is preliminary data.</text>
</comment>
<reference evidence="2" key="1">
    <citation type="submission" date="2019-08" db="EMBL/GenBank/DDBJ databases">
        <authorList>
            <person name="Kucharzyk K."/>
            <person name="Murdoch R.W."/>
            <person name="Higgins S."/>
            <person name="Loffler F."/>
        </authorList>
    </citation>
    <scope>NUCLEOTIDE SEQUENCE</scope>
</reference>
<gene>
    <name evidence="2" type="primary">thiD_23</name>
    <name evidence="2" type="ORF">SDC9_185247</name>
</gene>
<dbReference type="Gene3D" id="3.40.1190.20">
    <property type="match status" value="1"/>
</dbReference>
<dbReference type="AlphaFoldDB" id="A0A645HGM9"/>